<gene>
    <name evidence="2" type="ORF">SAY87_009574</name>
</gene>
<dbReference type="EMBL" id="JAXIOK010000014">
    <property type="protein sequence ID" value="KAK4755817.1"/>
    <property type="molecule type" value="Genomic_DNA"/>
</dbReference>
<feature type="region of interest" description="Disordered" evidence="1">
    <location>
        <begin position="18"/>
        <end position="82"/>
    </location>
</feature>
<sequence length="82" mass="9522">MEAMVDPPNMEAMRMKLQLQSKDKVEDDKKRKRDLDDQGNHGHGTKDIIAVLAKRPRLKHKIDLKELQKSSREKNELRESSG</sequence>
<evidence type="ECO:0000313" key="2">
    <source>
        <dbReference type="EMBL" id="KAK4755817.1"/>
    </source>
</evidence>
<dbReference type="AlphaFoldDB" id="A0AAN7JYZ2"/>
<name>A0AAN7JYZ2_9MYRT</name>
<comment type="caution">
    <text evidence="2">The sequence shown here is derived from an EMBL/GenBank/DDBJ whole genome shotgun (WGS) entry which is preliminary data.</text>
</comment>
<protein>
    <submittedName>
        <fullName evidence="2">Uncharacterized protein</fullName>
    </submittedName>
</protein>
<keyword evidence="3" id="KW-1185">Reference proteome</keyword>
<evidence type="ECO:0000313" key="3">
    <source>
        <dbReference type="Proteomes" id="UP001345219"/>
    </source>
</evidence>
<proteinExistence type="predicted"/>
<feature type="compositionally biased region" description="Basic and acidic residues" evidence="1">
    <location>
        <begin position="21"/>
        <end position="46"/>
    </location>
</feature>
<accession>A0AAN7JYZ2</accession>
<dbReference type="Proteomes" id="UP001345219">
    <property type="component" value="Chromosome 8"/>
</dbReference>
<feature type="compositionally biased region" description="Basic and acidic residues" evidence="1">
    <location>
        <begin position="61"/>
        <end position="82"/>
    </location>
</feature>
<reference evidence="2 3" key="1">
    <citation type="journal article" date="2023" name="Hortic Res">
        <title>Pangenome of water caltrop reveals structural variations and asymmetric subgenome divergence after allopolyploidization.</title>
        <authorList>
            <person name="Zhang X."/>
            <person name="Chen Y."/>
            <person name="Wang L."/>
            <person name="Yuan Y."/>
            <person name="Fang M."/>
            <person name="Shi L."/>
            <person name="Lu R."/>
            <person name="Comes H.P."/>
            <person name="Ma Y."/>
            <person name="Chen Y."/>
            <person name="Huang G."/>
            <person name="Zhou Y."/>
            <person name="Zheng Z."/>
            <person name="Qiu Y."/>
        </authorList>
    </citation>
    <scope>NUCLEOTIDE SEQUENCE [LARGE SCALE GENOMIC DNA]</scope>
    <source>
        <tissue evidence="2">Roots</tissue>
    </source>
</reference>
<organism evidence="2 3">
    <name type="scientific">Trapa incisa</name>
    <dbReference type="NCBI Taxonomy" id="236973"/>
    <lineage>
        <taxon>Eukaryota</taxon>
        <taxon>Viridiplantae</taxon>
        <taxon>Streptophyta</taxon>
        <taxon>Embryophyta</taxon>
        <taxon>Tracheophyta</taxon>
        <taxon>Spermatophyta</taxon>
        <taxon>Magnoliopsida</taxon>
        <taxon>eudicotyledons</taxon>
        <taxon>Gunneridae</taxon>
        <taxon>Pentapetalae</taxon>
        <taxon>rosids</taxon>
        <taxon>malvids</taxon>
        <taxon>Myrtales</taxon>
        <taxon>Lythraceae</taxon>
        <taxon>Trapa</taxon>
    </lineage>
</organism>
<evidence type="ECO:0000256" key="1">
    <source>
        <dbReference type="SAM" id="MobiDB-lite"/>
    </source>
</evidence>